<comment type="caution">
    <text evidence="1">The sequence shown here is derived from an EMBL/GenBank/DDBJ whole genome shotgun (WGS) entry which is preliminary data.</text>
</comment>
<accession>A0A0F9IQ76</accession>
<name>A0A0F9IQ76_9ZZZZ</name>
<dbReference type="EMBL" id="LAZR01011858">
    <property type="protein sequence ID" value="KKM57022.1"/>
    <property type="molecule type" value="Genomic_DNA"/>
</dbReference>
<dbReference type="AlphaFoldDB" id="A0A0F9IQ76"/>
<evidence type="ECO:0000313" key="1">
    <source>
        <dbReference type="EMBL" id="KKM57022.1"/>
    </source>
</evidence>
<protein>
    <submittedName>
        <fullName evidence="1">Uncharacterized protein</fullName>
    </submittedName>
</protein>
<feature type="non-terminal residue" evidence="1">
    <location>
        <position position="1"/>
    </location>
</feature>
<reference evidence="1" key="1">
    <citation type="journal article" date="2015" name="Nature">
        <title>Complex archaea that bridge the gap between prokaryotes and eukaryotes.</title>
        <authorList>
            <person name="Spang A."/>
            <person name="Saw J.H."/>
            <person name="Jorgensen S.L."/>
            <person name="Zaremba-Niedzwiedzka K."/>
            <person name="Martijn J."/>
            <person name="Lind A.E."/>
            <person name="van Eijk R."/>
            <person name="Schleper C."/>
            <person name="Guy L."/>
            <person name="Ettema T.J."/>
        </authorList>
    </citation>
    <scope>NUCLEOTIDE SEQUENCE</scope>
</reference>
<sequence>DQIFLAEVQGTDGTEVVIRRTGSTTNETVPRLASYTPVGVNDIVVVARVGTSLVVLGELA</sequence>
<gene>
    <name evidence="1" type="ORF">LCGC14_1551070</name>
</gene>
<organism evidence="1">
    <name type="scientific">marine sediment metagenome</name>
    <dbReference type="NCBI Taxonomy" id="412755"/>
    <lineage>
        <taxon>unclassified sequences</taxon>
        <taxon>metagenomes</taxon>
        <taxon>ecological metagenomes</taxon>
    </lineage>
</organism>
<proteinExistence type="predicted"/>